<reference evidence="1" key="1">
    <citation type="submission" date="2022-02" db="EMBL/GenBank/DDBJ databases">
        <title>Coral-associated bacteria.</title>
        <authorList>
            <person name="Tang K."/>
            <person name="Wang X."/>
        </authorList>
    </citation>
    <scope>NUCLEOTIDE SEQUENCE</scope>
    <source>
        <strain evidence="1">SCSIO 43006</strain>
    </source>
</reference>
<dbReference type="EMBL" id="CP092418">
    <property type="protein sequence ID" value="USD19818.1"/>
    <property type="molecule type" value="Genomic_DNA"/>
</dbReference>
<evidence type="ECO:0008006" key="3">
    <source>
        <dbReference type="Google" id="ProtNLM"/>
    </source>
</evidence>
<dbReference type="RefSeq" id="WP_252081912.1">
    <property type="nucleotide sequence ID" value="NZ_CP092418.1"/>
</dbReference>
<sequence>MTKFTTYLSAVLLAGCSATTSITQKSASEVRQAVTIHNSSENNATGYSGPPMQATTDGSDHNLYYYMLRALAPKNGGSPQYQLRIDITYRENWRNYDTATFSGGNEVELSQLDRKVLNCASAFKCMLEETLEVTLSENQITNALKKRESLRVKLYAKSGHRSVIEVPSSYLMGFYSSIVNRRG</sequence>
<proteinExistence type="predicted"/>
<accession>A0ABY4V6G3</accession>
<dbReference type="Proteomes" id="UP001055658">
    <property type="component" value="Chromosome"/>
</dbReference>
<evidence type="ECO:0000313" key="2">
    <source>
        <dbReference type="Proteomes" id="UP001055658"/>
    </source>
</evidence>
<gene>
    <name evidence="1" type="ORF">MJO52_12075</name>
</gene>
<organism evidence="1 2">
    <name type="scientific">Microbulbifer variabilis</name>
    <dbReference type="NCBI Taxonomy" id="266805"/>
    <lineage>
        <taxon>Bacteria</taxon>
        <taxon>Pseudomonadati</taxon>
        <taxon>Pseudomonadota</taxon>
        <taxon>Gammaproteobacteria</taxon>
        <taxon>Cellvibrionales</taxon>
        <taxon>Microbulbiferaceae</taxon>
        <taxon>Microbulbifer</taxon>
    </lineage>
</organism>
<dbReference type="PROSITE" id="PS51257">
    <property type="entry name" value="PROKAR_LIPOPROTEIN"/>
    <property type="match status" value="1"/>
</dbReference>
<name>A0ABY4V6G3_9GAMM</name>
<protein>
    <recommendedName>
        <fullName evidence="3">Lipoprotein</fullName>
    </recommendedName>
</protein>
<keyword evidence="2" id="KW-1185">Reference proteome</keyword>
<evidence type="ECO:0000313" key="1">
    <source>
        <dbReference type="EMBL" id="USD19818.1"/>
    </source>
</evidence>